<keyword evidence="3" id="KW-1185">Reference proteome</keyword>
<protein>
    <submittedName>
        <fullName evidence="2">Uncharacterized protein</fullName>
    </submittedName>
</protein>
<dbReference type="OrthoDB" id="7762560at2"/>
<accession>A0A369W5Y5</accession>
<dbReference type="AlphaFoldDB" id="A0A369W5Y5"/>
<evidence type="ECO:0000256" key="1">
    <source>
        <dbReference type="SAM" id="SignalP"/>
    </source>
</evidence>
<dbReference type="RefSeq" id="WP_114644830.1">
    <property type="nucleotide sequence ID" value="NZ_QQNH01000003.1"/>
</dbReference>
<sequence length="270" mass="29065">MRRLAPALVLGLTLACGAMPAQGQMLPPQLLDSTRPTQGDSIRACVDDDSPGGPLDRAVAQAIGDALFLDVDFVPALRGFPLDGDGYLAEMEIHLNNDCDLFMGIAVQPNSPFPEWAAMTRPYAQVPFVLVVADPDYRSLGDIPLGSTIGTAVASLGERVFITSMLQRPREERWRRLPYADFDLMTTRLLDGSLEGMLLWQPAWVRIAEQNAAASHLRIIPLDPVPQAVVQVGALISSYDTFLRTEVDAAIGALAADGTLDAILGDLGLD</sequence>
<dbReference type="PROSITE" id="PS51257">
    <property type="entry name" value="PROKAR_LIPOPROTEIN"/>
    <property type="match status" value="1"/>
</dbReference>
<gene>
    <name evidence="2" type="ORF">DVH29_03820</name>
</gene>
<evidence type="ECO:0000313" key="3">
    <source>
        <dbReference type="Proteomes" id="UP000253759"/>
    </source>
</evidence>
<dbReference type="Proteomes" id="UP000253759">
    <property type="component" value="Unassembled WGS sequence"/>
</dbReference>
<reference evidence="3" key="1">
    <citation type="submission" date="2018-07" db="EMBL/GenBank/DDBJ databases">
        <authorList>
            <person name="Liu B.-T."/>
            <person name="Du Z."/>
        </authorList>
    </citation>
    <scope>NUCLEOTIDE SEQUENCE [LARGE SCALE GENOMIC DNA]</scope>
    <source>
        <strain evidence="3">XYN52</strain>
    </source>
</reference>
<organism evidence="2 3">
    <name type="scientific">Pelagibacterium lacus</name>
    <dbReference type="NCBI Taxonomy" id="2282655"/>
    <lineage>
        <taxon>Bacteria</taxon>
        <taxon>Pseudomonadati</taxon>
        <taxon>Pseudomonadota</taxon>
        <taxon>Alphaproteobacteria</taxon>
        <taxon>Hyphomicrobiales</taxon>
        <taxon>Devosiaceae</taxon>
        <taxon>Pelagibacterium</taxon>
    </lineage>
</organism>
<feature type="chain" id="PRO_5016876092" evidence="1">
    <location>
        <begin position="24"/>
        <end position="270"/>
    </location>
</feature>
<dbReference type="EMBL" id="QQNH01000003">
    <property type="protein sequence ID" value="RDE10066.1"/>
    <property type="molecule type" value="Genomic_DNA"/>
</dbReference>
<evidence type="ECO:0000313" key="2">
    <source>
        <dbReference type="EMBL" id="RDE10066.1"/>
    </source>
</evidence>
<name>A0A369W5Y5_9HYPH</name>
<comment type="caution">
    <text evidence="2">The sequence shown here is derived from an EMBL/GenBank/DDBJ whole genome shotgun (WGS) entry which is preliminary data.</text>
</comment>
<dbReference type="SUPFAM" id="SSF53850">
    <property type="entry name" value="Periplasmic binding protein-like II"/>
    <property type="match status" value="1"/>
</dbReference>
<keyword evidence="1" id="KW-0732">Signal</keyword>
<proteinExistence type="predicted"/>
<dbReference type="Gene3D" id="3.40.190.10">
    <property type="entry name" value="Periplasmic binding protein-like II"/>
    <property type="match status" value="2"/>
</dbReference>
<feature type="signal peptide" evidence="1">
    <location>
        <begin position="1"/>
        <end position="23"/>
    </location>
</feature>